<dbReference type="PANTHER" id="PTHR42985:SF2">
    <property type="entry name" value="SODIUM-DEPENDENT MULTIVITAMIN TRANSPORTER"/>
    <property type="match status" value="1"/>
</dbReference>
<dbReference type="AlphaFoldDB" id="A0A8C4Q7H2"/>
<feature type="transmembrane region" description="Helical" evidence="12">
    <location>
        <begin position="249"/>
        <end position="266"/>
    </location>
</feature>
<feature type="transmembrane region" description="Helical" evidence="12">
    <location>
        <begin position="449"/>
        <end position="471"/>
    </location>
</feature>
<reference evidence="13" key="1">
    <citation type="submission" date="2025-08" db="UniProtKB">
        <authorList>
            <consortium name="Ensembl"/>
        </authorList>
    </citation>
    <scope>IDENTIFICATION</scope>
</reference>
<keyword evidence="5 12" id="KW-0812">Transmembrane</keyword>
<keyword evidence="3" id="KW-0813">Transport</keyword>
<keyword evidence="14" id="KW-1185">Reference proteome</keyword>
<feature type="transmembrane region" description="Helical" evidence="12">
    <location>
        <begin position="170"/>
        <end position="190"/>
    </location>
</feature>
<feature type="transmembrane region" description="Helical" evidence="12">
    <location>
        <begin position="391"/>
        <end position="411"/>
    </location>
</feature>
<reference evidence="13" key="2">
    <citation type="submission" date="2025-09" db="UniProtKB">
        <authorList>
            <consortium name="Ensembl"/>
        </authorList>
    </citation>
    <scope>IDENTIFICATION</scope>
</reference>
<evidence type="ECO:0000256" key="1">
    <source>
        <dbReference type="ARBA" id="ARBA00004651"/>
    </source>
</evidence>
<evidence type="ECO:0000256" key="2">
    <source>
        <dbReference type="ARBA" id="ARBA00006434"/>
    </source>
</evidence>
<dbReference type="Gene3D" id="1.20.1730.10">
    <property type="entry name" value="Sodium/glucose cotransporter"/>
    <property type="match status" value="1"/>
</dbReference>
<evidence type="ECO:0000313" key="13">
    <source>
        <dbReference type="Ensembl" id="ENSEBUP00000011209.1"/>
    </source>
</evidence>
<dbReference type="GO" id="GO:0005886">
    <property type="term" value="C:plasma membrane"/>
    <property type="evidence" value="ECO:0007669"/>
    <property type="project" value="UniProtKB-SubCell"/>
</dbReference>
<comment type="similarity">
    <text evidence="2 11">Belongs to the sodium:solute symporter (SSF) (TC 2.A.21) family.</text>
</comment>
<evidence type="ECO:0000256" key="9">
    <source>
        <dbReference type="ARBA" id="ARBA00023136"/>
    </source>
</evidence>
<proteinExistence type="inferred from homology"/>
<evidence type="ECO:0000256" key="3">
    <source>
        <dbReference type="ARBA" id="ARBA00022448"/>
    </source>
</evidence>
<feature type="transmembrane region" description="Helical" evidence="12">
    <location>
        <begin position="348"/>
        <end position="371"/>
    </location>
</feature>
<dbReference type="PROSITE" id="PS50283">
    <property type="entry name" value="NA_SOLUT_SYMP_3"/>
    <property type="match status" value="1"/>
</dbReference>
<feature type="transmembrane region" description="Helical" evidence="12">
    <location>
        <begin position="62"/>
        <end position="81"/>
    </location>
</feature>
<dbReference type="Pfam" id="PF00474">
    <property type="entry name" value="SSF"/>
    <property type="match status" value="1"/>
</dbReference>
<evidence type="ECO:0000256" key="12">
    <source>
        <dbReference type="SAM" id="Phobius"/>
    </source>
</evidence>
<dbReference type="Proteomes" id="UP000694388">
    <property type="component" value="Unplaced"/>
</dbReference>
<protein>
    <submittedName>
        <fullName evidence="13">Solute carrier family 5 member 6a</fullName>
    </submittedName>
</protein>
<keyword evidence="6 12" id="KW-1133">Transmembrane helix</keyword>
<evidence type="ECO:0000256" key="8">
    <source>
        <dbReference type="ARBA" id="ARBA00023065"/>
    </source>
</evidence>
<comment type="subcellular location">
    <subcellularLocation>
        <location evidence="1">Cell membrane</location>
        <topology evidence="1">Multi-pass membrane protein</topology>
    </subcellularLocation>
</comment>
<keyword evidence="8" id="KW-0406">Ion transport</keyword>
<evidence type="ECO:0000256" key="6">
    <source>
        <dbReference type="ARBA" id="ARBA00022989"/>
    </source>
</evidence>
<keyword evidence="10" id="KW-0739">Sodium transport</keyword>
<keyword evidence="4" id="KW-1003">Cell membrane</keyword>
<dbReference type="InterPro" id="IPR038377">
    <property type="entry name" value="Na/Glc_symporter_sf"/>
</dbReference>
<evidence type="ECO:0000313" key="14">
    <source>
        <dbReference type="Proteomes" id="UP000694388"/>
    </source>
</evidence>
<feature type="transmembrane region" description="Helical" evidence="12">
    <location>
        <begin position="20"/>
        <end position="41"/>
    </location>
</feature>
<dbReference type="GO" id="GO:0006814">
    <property type="term" value="P:sodium ion transport"/>
    <property type="evidence" value="ECO:0007669"/>
    <property type="project" value="UniProtKB-KW"/>
</dbReference>
<dbReference type="InterPro" id="IPR001734">
    <property type="entry name" value="Na/solute_symporter"/>
</dbReference>
<feature type="transmembrane region" description="Helical" evidence="12">
    <location>
        <begin position="417"/>
        <end position="442"/>
    </location>
</feature>
<organism evidence="13 14">
    <name type="scientific">Eptatretus burgeri</name>
    <name type="common">Inshore hagfish</name>
    <dbReference type="NCBI Taxonomy" id="7764"/>
    <lineage>
        <taxon>Eukaryota</taxon>
        <taxon>Metazoa</taxon>
        <taxon>Chordata</taxon>
        <taxon>Craniata</taxon>
        <taxon>Vertebrata</taxon>
        <taxon>Cyclostomata</taxon>
        <taxon>Myxini</taxon>
        <taxon>Myxiniformes</taxon>
        <taxon>Myxinidae</taxon>
        <taxon>Eptatretinae</taxon>
        <taxon>Eptatretus</taxon>
    </lineage>
</organism>
<dbReference type="PANTHER" id="PTHR42985">
    <property type="entry name" value="SODIUM-COUPLED MONOCARBOXYLATE TRANSPORTER"/>
    <property type="match status" value="1"/>
</dbReference>
<name>A0A8C4Q7H2_EPTBU</name>
<evidence type="ECO:0000256" key="10">
    <source>
        <dbReference type="ARBA" id="ARBA00023201"/>
    </source>
</evidence>
<feature type="transmembrane region" description="Helical" evidence="12">
    <location>
        <begin position="93"/>
        <end position="116"/>
    </location>
</feature>
<dbReference type="GO" id="GO:0015293">
    <property type="term" value="F:symporter activity"/>
    <property type="evidence" value="ECO:0007669"/>
    <property type="project" value="TreeGrafter"/>
</dbReference>
<feature type="transmembrane region" description="Helical" evidence="12">
    <location>
        <begin position="286"/>
        <end position="311"/>
    </location>
</feature>
<dbReference type="GeneTree" id="ENSGT00940000155731"/>
<feature type="transmembrane region" description="Helical" evidence="12">
    <location>
        <begin position="202"/>
        <end position="229"/>
    </location>
</feature>
<evidence type="ECO:0000256" key="4">
    <source>
        <dbReference type="ARBA" id="ARBA00022475"/>
    </source>
</evidence>
<dbReference type="Ensembl" id="ENSEBUT00000011774.1">
    <property type="protein sequence ID" value="ENSEBUP00000011209.1"/>
    <property type="gene ID" value="ENSEBUG00000007204.1"/>
</dbReference>
<dbReference type="NCBIfam" id="TIGR00813">
    <property type="entry name" value="sss"/>
    <property type="match status" value="1"/>
</dbReference>
<keyword evidence="7" id="KW-0915">Sodium</keyword>
<sequence>MSDKIEETVGIKHEVATFGAVDYAVCGLLLLVSTVIGLYHACRGGRQRTAREFLLADRTMTCLPIALSLTATFQSAIAILGAPAEVFRFGTEFWFLGCSYFLGLLIPAHVFLPVFYRLGLTSTYQYLELRFNKTVRILGTATFIFQMMVYMGVVLYAPALVINTVTGIDVWLSVLGLGLVCIVYTTLGGIKAVIWTDVFQTVVMVAGQVAVIAVSAGQEGGIVAVWRTAASNDKIAGIDLNPDPTERHTFWTLCVGGTFVMVALFGTNQAQVQRYLSSRSERQARFACYMVLPCQQLMMVIGCLLGLVMHVRYRECSPLRMHLVSSHDQLVLYFVMDVLQDLPGLPGLFVACLFSGSLSTISSAFNSLAAVTMEDFIRPSCTHLTEERAAFFSKLLALGYGLLCLGLAYLASQMGSIMEAALSIFGIVGGPLLGLFCLGMFFPCATPQGAIVGLFVGLAMAFWLGIGRLLIMPVRTPASALVSLPKACQDASSTPIAGPLLTSPSLLFSSNLAEHFIAPDVVFSTTASIEHRSTNMLATEHAGKIGLEWFYSLSYMWYAAHGAATVVLVGLFVSFIMGEQKGILLNIVHQGLLIIVIV</sequence>
<evidence type="ECO:0000256" key="7">
    <source>
        <dbReference type="ARBA" id="ARBA00023053"/>
    </source>
</evidence>
<feature type="transmembrane region" description="Helical" evidence="12">
    <location>
        <begin position="555"/>
        <end position="577"/>
    </location>
</feature>
<keyword evidence="9 12" id="KW-0472">Membrane</keyword>
<dbReference type="InterPro" id="IPR051163">
    <property type="entry name" value="Sodium:Solute_Symporter_SSF"/>
</dbReference>
<evidence type="ECO:0000256" key="11">
    <source>
        <dbReference type="RuleBase" id="RU362091"/>
    </source>
</evidence>
<feature type="transmembrane region" description="Helical" evidence="12">
    <location>
        <begin position="137"/>
        <end position="158"/>
    </location>
</feature>
<evidence type="ECO:0000256" key="5">
    <source>
        <dbReference type="ARBA" id="ARBA00022692"/>
    </source>
</evidence>
<accession>A0A8C4Q7H2</accession>